<evidence type="ECO:0000313" key="2">
    <source>
        <dbReference type="Proteomes" id="UP001279734"/>
    </source>
</evidence>
<comment type="caution">
    <text evidence="1">The sequence shown here is derived from an EMBL/GenBank/DDBJ whole genome shotgun (WGS) entry which is preliminary data.</text>
</comment>
<protein>
    <submittedName>
        <fullName evidence="1">Uncharacterized protein</fullName>
    </submittedName>
</protein>
<name>A0AAD3T5F7_NEPGR</name>
<dbReference type="EMBL" id="BSYO01000024">
    <property type="protein sequence ID" value="GMH22337.1"/>
    <property type="molecule type" value="Genomic_DNA"/>
</dbReference>
<organism evidence="1 2">
    <name type="scientific">Nepenthes gracilis</name>
    <name type="common">Slender pitcher plant</name>
    <dbReference type="NCBI Taxonomy" id="150966"/>
    <lineage>
        <taxon>Eukaryota</taxon>
        <taxon>Viridiplantae</taxon>
        <taxon>Streptophyta</taxon>
        <taxon>Embryophyta</taxon>
        <taxon>Tracheophyta</taxon>
        <taxon>Spermatophyta</taxon>
        <taxon>Magnoliopsida</taxon>
        <taxon>eudicotyledons</taxon>
        <taxon>Gunneridae</taxon>
        <taxon>Pentapetalae</taxon>
        <taxon>Caryophyllales</taxon>
        <taxon>Nepenthaceae</taxon>
        <taxon>Nepenthes</taxon>
    </lineage>
</organism>
<dbReference type="Proteomes" id="UP001279734">
    <property type="component" value="Unassembled WGS sequence"/>
</dbReference>
<reference evidence="1" key="1">
    <citation type="submission" date="2023-05" db="EMBL/GenBank/DDBJ databases">
        <title>Nepenthes gracilis genome sequencing.</title>
        <authorList>
            <person name="Fukushima K."/>
        </authorList>
    </citation>
    <scope>NUCLEOTIDE SEQUENCE</scope>
    <source>
        <strain evidence="1">SING2019-196</strain>
    </source>
</reference>
<proteinExistence type="predicted"/>
<gene>
    <name evidence="1" type="ORF">Nepgr_024180</name>
</gene>
<evidence type="ECO:0000313" key="1">
    <source>
        <dbReference type="EMBL" id="GMH22337.1"/>
    </source>
</evidence>
<accession>A0AAD3T5F7</accession>
<keyword evidence="2" id="KW-1185">Reference proteome</keyword>
<sequence>MLQCLSPPLRCIRQFSHVAAYSSVLCTEPAMTTLIGNKSVIEPNTPPNLEEPALIKLKKERDPEKLFELFKANAHNRLVVENKYAFEDTVSRLAGAGKYKYIEDLLEHQKSLPQGRREGFIVRIIILYGKAVSRLGSEEHIGLKHSVLFLTGYLGCWNRYRSHTRLINAMKIFQNAQVLMAVYWHKCQCSHLHGSSALCKQDQKIPLENPGVHIAEVNFKKSQVKVVGDIVAKKINER</sequence>
<dbReference type="AlphaFoldDB" id="A0AAD3T5F7"/>